<evidence type="ECO:0000313" key="1">
    <source>
        <dbReference type="EMBL" id="SVD85240.1"/>
    </source>
</evidence>
<sequence length="70" mass="8208">MPIFSLAISLFTSESFKDHELFKSLVEYCLLYRKGIINWKIPKVTIENIKWKTPIEISPLKIGTKKPKKK</sequence>
<protein>
    <submittedName>
        <fullName evidence="1">Uncharacterized protein</fullName>
    </submittedName>
</protein>
<gene>
    <name evidence="1" type="ORF">METZ01_LOCUS438094</name>
</gene>
<organism evidence="1">
    <name type="scientific">marine metagenome</name>
    <dbReference type="NCBI Taxonomy" id="408172"/>
    <lineage>
        <taxon>unclassified sequences</taxon>
        <taxon>metagenomes</taxon>
        <taxon>ecological metagenomes</taxon>
    </lineage>
</organism>
<accession>A0A382YQA3</accession>
<reference evidence="1" key="1">
    <citation type="submission" date="2018-05" db="EMBL/GenBank/DDBJ databases">
        <authorList>
            <person name="Lanie J.A."/>
            <person name="Ng W.-L."/>
            <person name="Kazmierczak K.M."/>
            <person name="Andrzejewski T.M."/>
            <person name="Davidsen T.M."/>
            <person name="Wayne K.J."/>
            <person name="Tettelin H."/>
            <person name="Glass J.I."/>
            <person name="Rusch D."/>
            <person name="Podicherti R."/>
            <person name="Tsui H.-C.T."/>
            <person name="Winkler M.E."/>
        </authorList>
    </citation>
    <scope>NUCLEOTIDE SEQUENCE</scope>
</reference>
<dbReference type="AlphaFoldDB" id="A0A382YQA3"/>
<proteinExistence type="predicted"/>
<dbReference type="EMBL" id="UINC01177540">
    <property type="protein sequence ID" value="SVD85240.1"/>
    <property type="molecule type" value="Genomic_DNA"/>
</dbReference>
<name>A0A382YQA3_9ZZZZ</name>